<sequence>VLQIARDHGAAWGMGASYAGAMKVGSEAK</sequence>
<reference evidence="1" key="2">
    <citation type="submission" date="2018-06" db="EMBL/GenBank/DDBJ databases">
        <authorList>
            <person name="Martins R.C."/>
            <person name="Perdigao-Neto L.V."/>
            <person name="Costa S.F."/>
            <person name="Levin A.S.S."/>
        </authorList>
    </citation>
    <scope>NUCLEOTIDE SEQUENCE</scope>
    <source>
        <strain evidence="1">1283</strain>
    </source>
</reference>
<keyword evidence="2" id="KW-1185">Reference proteome</keyword>
<name>A0ABX5NJN8_SERMA</name>
<dbReference type="GO" id="GO:0016787">
    <property type="term" value="F:hydrolase activity"/>
    <property type="evidence" value="ECO:0007669"/>
    <property type="project" value="UniProtKB-KW"/>
</dbReference>
<dbReference type="EMBL" id="QJQB01000180">
    <property type="protein sequence ID" value="PYA70303.1"/>
    <property type="molecule type" value="Genomic_DNA"/>
</dbReference>
<evidence type="ECO:0000313" key="2">
    <source>
        <dbReference type="Proteomes" id="UP000247823"/>
    </source>
</evidence>
<comment type="caution">
    <text evidence="1">The sequence shown here is derived from an EMBL/GenBank/DDBJ whole genome shotgun (WGS) entry which is preliminary data.</text>
</comment>
<evidence type="ECO:0000313" key="1">
    <source>
        <dbReference type="EMBL" id="PYA70303.1"/>
    </source>
</evidence>
<dbReference type="Proteomes" id="UP000247823">
    <property type="component" value="Unassembled WGS sequence"/>
</dbReference>
<protein>
    <submittedName>
        <fullName evidence="1">Hydrolase</fullName>
    </submittedName>
</protein>
<keyword evidence="1" id="KW-0378">Hydrolase</keyword>
<proteinExistence type="predicted"/>
<reference evidence="1" key="1">
    <citation type="submission" date="2018-06" db="EMBL/GenBank/DDBJ databases">
        <title>Serratia marcescens genome sequencing and assembly.</title>
        <authorList>
            <person name="Martins R.C.R."/>
            <person name="Perdigao-Neto L.V."/>
            <person name="Costa S.F."/>
            <person name="Levin A.S.S."/>
        </authorList>
    </citation>
    <scope>NUCLEOTIDE SEQUENCE</scope>
    <source>
        <strain evidence="1">1283</strain>
    </source>
</reference>
<accession>A0ABX5NJN8</accession>
<gene>
    <name evidence="1" type="ORF">DMW51_08155</name>
</gene>
<organism evidence="1 2">
    <name type="scientific">Serratia marcescens</name>
    <dbReference type="NCBI Taxonomy" id="615"/>
    <lineage>
        <taxon>Bacteria</taxon>
        <taxon>Pseudomonadati</taxon>
        <taxon>Pseudomonadota</taxon>
        <taxon>Gammaproteobacteria</taxon>
        <taxon>Enterobacterales</taxon>
        <taxon>Yersiniaceae</taxon>
        <taxon>Serratia</taxon>
    </lineage>
</organism>
<feature type="non-terminal residue" evidence="1">
    <location>
        <position position="1"/>
    </location>
</feature>